<dbReference type="InterPro" id="IPR036390">
    <property type="entry name" value="WH_DNA-bd_sf"/>
</dbReference>
<dbReference type="SUPFAM" id="SSF46785">
    <property type="entry name" value="Winged helix' DNA-binding domain"/>
    <property type="match status" value="1"/>
</dbReference>
<keyword evidence="4" id="KW-1185">Reference proteome</keyword>
<dbReference type="RefSeq" id="WP_220198784.1">
    <property type="nucleotide sequence ID" value="NZ_BNJF01000006.1"/>
</dbReference>
<dbReference type="PANTHER" id="PTHR34580">
    <property type="match status" value="1"/>
</dbReference>
<comment type="caution">
    <text evidence="3">The sequence shown here is derived from an EMBL/GenBank/DDBJ whole genome shotgun (WGS) entry which is preliminary data.</text>
</comment>
<dbReference type="InterPro" id="IPR051534">
    <property type="entry name" value="CBASS_pafABC_assoc_protein"/>
</dbReference>
<reference evidence="3" key="1">
    <citation type="submission" date="2020-10" db="EMBL/GenBank/DDBJ databases">
        <title>Taxonomic study of unclassified bacteria belonging to the class Ktedonobacteria.</title>
        <authorList>
            <person name="Yabe S."/>
            <person name="Wang C.M."/>
            <person name="Zheng Y."/>
            <person name="Sakai Y."/>
            <person name="Cavaletti L."/>
            <person name="Monciardini P."/>
            <person name="Donadio S."/>
        </authorList>
    </citation>
    <scope>NUCLEOTIDE SEQUENCE</scope>
    <source>
        <strain evidence="3">SOSP1-1</strain>
    </source>
</reference>
<name>A0A8J3IBK8_9CHLR</name>
<organism evidence="3 4">
    <name type="scientific">Ktedonospora formicarum</name>
    <dbReference type="NCBI Taxonomy" id="2778364"/>
    <lineage>
        <taxon>Bacteria</taxon>
        <taxon>Bacillati</taxon>
        <taxon>Chloroflexota</taxon>
        <taxon>Ktedonobacteria</taxon>
        <taxon>Ktedonobacterales</taxon>
        <taxon>Ktedonobacteraceae</taxon>
        <taxon>Ktedonospora</taxon>
    </lineage>
</organism>
<dbReference type="EMBL" id="BNJF01000006">
    <property type="protein sequence ID" value="GHO49672.1"/>
    <property type="molecule type" value="Genomic_DNA"/>
</dbReference>
<dbReference type="Pfam" id="PF13280">
    <property type="entry name" value="WYL"/>
    <property type="match status" value="1"/>
</dbReference>
<keyword evidence="3" id="KW-0238">DNA-binding</keyword>
<dbReference type="GO" id="GO:0003677">
    <property type="term" value="F:DNA binding"/>
    <property type="evidence" value="ECO:0007669"/>
    <property type="project" value="UniProtKB-KW"/>
</dbReference>
<proteinExistence type="predicted"/>
<gene>
    <name evidence="3" type="ORF">KSX_78350</name>
</gene>
<dbReference type="PANTHER" id="PTHR34580:SF1">
    <property type="entry name" value="PROTEIN PAFC"/>
    <property type="match status" value="1"/>
</dbReference>
<dbReference type="InterPro" id="IPR057727">
    <property type="entry name" value="WCX_dom"/>
</dbReference>
<evidence type="ECO:0000259" key="2">
    <source>
        <dbReference type="Pfam" id="PF25583"/>
    </source>
</evidence>
<accession>A0A8J3IBK8</accession>
<evidence type="ECO:0000313" key="3">
    <source>
        <dbReference type="EMBL" id="GHO49672.1"/>
    </source>
</evidence>
<feature type="domain" description="WYL" evidence="1">
    <location>
        <begin position="146"/>
        <end position="213"/>
    </location>
</feature>
<dbReference type="Proteomes" id="UP000612362">
    <property type="component" value="Unassembled WGS sequence"/>
</dbReference>
<dbReference type="Pfam" id="PF25583">
    <property type="entry name" value="WCX"/>
    <property type="match status" value="1"/>
</dbReference>
<evidence type="ECO:0000259" key="1">
    <source>
        <dbReference type="Pfam" id="PF13280"/>
    </source>
</evidence>
<dbReference type="InterPro" id="IPR026881">
    <property type="entry name" value="WYL_dom"/>
</dbReference>
<dbReference type="AlphaFoldDB" id="A0A8J3IBK8"/>
<evidence type="ECO:0000313" key="4">
    <source>
        <dbReference type="Proteomes" id="UP000612362"/>
    </source>
</evidence>
<protein>
    <submittedName>
        <fullName evidence="3">DNA-binding transcriptional regulator</fullName>
    </submittedName>
</protein>
<feature type="domain" description="WCX" evidence="2">
    <location>
        <begin position="243"/>
        <end position="318"/>
    </location>
</feature>
<sequence>MLNLEARKRLENLLYIIKLFQVPDRRYRTKEIAEQLGVNEDTAGKYLRDLSLSGLLPITKEGHDWVLLEGAMTPQLELSLSYPEAVALYLAARLLAQTQDEQNWHVTMALKKLVDALPPSLRKREEMLLALLNFEDSQRPDKSGIFFALASGWVLQRQVRLYYEPPHRRSFECLFHPYLLEPSAIGRTIYALGYSSMGEARRAYKLERITRAELTDKTFEIPEDFDAATMLRQAWTIMYSDEEPVRVRLRFSARATPRVLETRWHPSEEVKKNRDGCDWTAIIGDTLEIEPWIRGWGSDCEVLEPLALRESTIKHLRRSMRMYGLTAPETRSPGTFDPNLFRRKD</sequence>